<accession>A0A8T0HQL6</accession>
<dbReference type="AlphaFoldDB" id="A0A8T0HQL6"/>
<proteinExistence type="predicted"/>
<name>A0A8T0HQL6_CERPU</name>
<sequence length="109" mass="11939">MFFIFFFCVNVVDIEDDDPEDAVQPSEIEKSSVPSQLNAVKLPKGILNVTKTEKSWGGLFNATGSPGVDYVDTYIEDDDPLNALKRSEIANASEASQLNVVGFTEAYSK</sequence>
<reference evidence="1" key="1">
    <citation type="submission" date="2020-06" db="EMBL/GenBank/DDBJ databases">
        <title>WGS assembly of Ceratodon purpureus strain R40.</title>
        <authorList>
            <person name="Carey S.B."/>
            <person name="Jenkins J."/>
            <person name="Shu S."/>
            <person name="Lovell J.T."/>
            <person name="Sreedasyam A."/>
            <person name="Maumus F."/>
            <person name="Tiley G.P."/>
            <person name="Fernandez-Pozo N."/>
            <person name="Barry K."/>
            <person name="Chen C."/>
            <person name="Wang M."/>
            <person name="Lipzen A."/>
            <person name="Daum C."/>
            <person name="Saski C.A."/>
            <person name="Payton A.C."/>
            <person name="Mcbreen J.C."/>
            <person name="Conrad R.E."/>
            <person name="Kollar L.M."/>
            <person name="Olsson S."/>
            <person name="Huttunen S."/>
            <person name="Landis J.B."/>
            <person name="Wickett N.J."/>
            <person name="Johnson M.G."/>
            <person name="Rensing S.A."/>
            <person name="Grimwood J."/>
            <person name="Schmutz J."/>
            <person name="Mcdaniel S.F."/>
        </authorList>
    </citation>
    <scope>NUCLEOTIDE SEQUENCE</scope>
    <source>
        <strain evidence="1">R40</strain>
    </source>
</reference>
<dbReference type="Proteomes" id="UP000822688">
    <property type="component" value="Chromosome V"/>
</dbReference>
<feature type="non-terminal residue" evidence="1">
    <location>
        <position position="109"/>
    </location>
</feature>
<gene>
    <name evidence="1" type="ORF">KC19_VG160300</name>
</gene>
<organism evidence="1 2">
    <name type="scientific">Ceratodon purpureus</name>
    <name type="common">Fire moss</name>
    <name type="synonym">Dicranum purpureum</name>
    <dbReference type="NCBI Taxonomy" id="3225"/>
    <lineage>
        <taxon>Eukaryota</taxon>
        <taxon>Viridiplantae</taxon>
        <taxon>Streptophyta</taxon>
        <taxon>Embryophyta</taxon>
        <taxon>Bryophyta</taxon>
        <taxon>Bryophytina</taxon>
        <taxon>Bryopsida</taxon>
        <taxon>Dicranidae</taxon>
        <taxon>Pseudoditrichales</taxon>
        <taxon>Ditrichaceae</taxon>
        <taxon>Ceratodon</taxon>
    </lineage>
</organism>
<comment type="caution">
    <text evidence="1">The sequence shown here is derived from an EMBL/GenBank/DDBJ whole genome shotgun (WGS) entry which is preliminary data.</text>
</comment>
<evidence type="ECO:0000313" key="2">
    <source>
        <dbReference type="Proteomes" id="UP000822688"/>
    </source>
</evidence>
<dbReference type="EMBL" id="CM026426">
    <property type="protein sequence ID" value="KAG0573232.1"/>
    <property type="molecule type" value="Genomic_DNA"/>
</dbReference>
<keyword evidence="2" id="KW-1185">Reference proteome</keyword>
<protein>
    <submittedName>
        <fullName evidence="1">Uncharacterized protein</fullName>
    </submittedName>
</protein>
<evidence type="ECO:0000313" key="1">
    <source>
        <dbReference type="EMBL" id="KAG0573232.1"/>
    </source>
</evidence>